<dbReference type="Proteomes" id="UP000683925">
    <property type="component" value="Unassembled WGS sequence"/>
</dbReference>
<proteinExistence type="predicted"/>
<evidence type="ECO:0000313" key="2">
    <source>
        <dbReference type="EMBL" id="CAD8131603.1"/>
    </source>
</evidence>
<feature type="transmembrane region" description="Helical" evidence="1">
    <location>
        <begin position="143"/>
        <end position="162"/>
    </location>
</feature>
<comment type="caution">
    <text evidence="2">The sequence shown here is derived from an EMBL/GenBank/DDBJ whole genome shotgun (WGS) entry which is preliminary data.</text>
</comment>
<keyword evidence="3" id="KW-1185">Reference proteome</keyword>
<dbReference type="AlphaFoldDB" id="A0A8S1RW89"/>
<feature type="transmembrane region" description="Helical" evidence="1">
    <location>
        <begin position="183"/>
        <end position="202"/>
    </location>
</feature>
<accession>A0A8S1RW89</accession>
<keyword evidence="1" id="KW-1133">Transmembrane helix</keyword>
<feature type="transmembrane region" description="Helical" evidence="1">
    <location>
        <begin position="76"/>
        <end position="97"/>
    </location>
</feature>
<evidence type="ECO:0000313" key="3">
    <source>
        <dbReference type="Proteomes" id="UP000683925"/>
    </source>
</evidence>
<feature type="transmembrane region" description="Helical" evidence="1">
    <location>
        <begin position="46"/>
        <end position="64"/>
    </location>
</feature>
<gene>
    <name evidence="2" type="ORF">POCTA_138.1.T0030008</name>
</gene>
<dbReference type="OrthoDB" id="301354at2759"/>
<sequence>MSAIILLIPFLFNLEDYILYYDFASLLCVQQWIFDTNRQFKLFESLLLTVAIMYAQSFTLNLLFFGENVFSNSDNIYQACIYICLTIILANPISITFQDKLAAKYEPFPYSVMMFDKVGQALTISKLVEALILDKISFTNSSFVLSALLMSQVPIAVLFIGLREYHSTSDSYSKIKELALENSIIYLITSSVFLYLKYANIVKLDSQTQQYLSIIQFVLYSTIYYQVKKVIKSRNQSKIKQY</sequence>
<reference evidence="2" key="1">
    <citation type="submission" date="2021-01" db="EMBL/GenBank/DDBJ databases">
        <authorList>
            <consortium name="Genoscope - CEA"/>
            <person name="William W."/>
        </authorList>
    </citation>
    <scope>NUCLEOTIDE SEQUENCE</scope>
</reference>
<keyword evidence="1" id="KW-0812">Transmembrane</keyword>
<protein>
    <submittedName>
        <fullName evidence="2">Uncharacterized protein</fullName>
    </submittedName>
</protein>
<keyword evidence="1" id="KW-0472">Membrane</keyword>
<evidence type="ECO:0000256" key="1">
    <source>
        <dbReference type="SAM" id="Phobius"/>
    </source>
</evidence>
<organism evidence="2 3">
    <name type="scientific">Paramecium octaurelia</name>
    <dbReference type="NCBI Taxonomy" id="43137"/>
    <lineage>
        <taxon>Eukaryota</taxon>
        <taxon>Sar</taxon>
        <taxon>Alveolata</taxon>
        <taxon>Ciliophora</taxon>
        <taxon>Intramacronucleata</taxon>
        <taxon>Oligohymenophorea</taxon>
        <taxon>Peniculida</taxon>
        <taxon>Parameciidae</taxon>
        <taxon>Paramecium</taxon>
    </lineage>
</organism>
<dbReference type="EMBL" id="CAJJDP010000001">
    <property type="protein sequence ID" value="CAD8131603.1"/>
    <property type="molecule type" value="Genomic_DNA"/>
</dbReference>
<name>A0A8S1RW89_PAROT</name>